<evidence type="ECO:0000256" key="1">
    <source>
        <dbReference type="ARBA" id="ARBA00001970"/>
    </source>
</evidence>
<dbReference type="GO" id="GO:0020037">
    <property type="term" value="F:heme binding"/>
    <property type="evidence" value="ECO:0007669"/>
    <property type="project" value="InterPro"/>
</dbReference>
<keyword evidence="10" id="KW-1185">Reference proteome</keyword>
<sequence>MAIDLKQTAINPDLPEIPPTRNTQAALVAVLKDLQGNILKSHGRDHSRHLFVTFKTADAADRKKARQWLAGLVTSKLVTSAHRQREEARAYRATLAATEANPAGAQQAVEDASKVFVGVMLSAACYRDLGLGPDATPDDPSFLAGAKQRAGFLNDPKDDQWEPGFRNTLHVLLVAADDHATNRLDPLLKRLRNDLKDIAAHLHEETGAAMRLDASGQWNAQAPVREHFGFVDGISQPLFFADDIDRARTRQGGIDRYDPSAPLDLVLLKDPGGDRSTAYGSYFVYRKLEQDVPAFRAGEKALAAKIAQHAHPTTPPATPHDVALAGAYMVGRFQDGTPVLERDTAGLGAEPNNFAYDEDVDAVRCPFQAHIRKTNPRGDKQRQFGVPLTQERANRIVRRGISYGKVTLDPKPEDGKVGLLFLCAQSSIPDQFEFIQAAWANYQDFLVPGSGLDPVIGTLPRRTPPPTQVPQPWPKIYASHNQLDFAKPQPEPPHFPTPMSHTFTQAVGQWVTMRGGEYFFVPSLSALTAFGTAEEK</sequence>
<evidence type="ECO:0000313" key="10">
    <source>
        <dbReference type="Proteomes" id="UP000516052"/>
    </source>
</evidence>
<comment type="cofactor">
    <cofactor evidence="1">
        <name>heme b</name>
        <dbReference type="ChEBI" id="CHEBI:60344"/>
    </cofactor>
</comment>
<evidence type="ECO:0000313" key="9">
    <source>
        <dbReference type="EMBL" id="QNP68613.1"/>
    </source>
</evidence>
<organism evidence="9 10">
    <name type="scientific">Streptomyces roseirectus</name>
    <dbReference type="NCBI Taxonomy" id="2768066"/>
    <lineage>
        <taxon>Bacteria</taxon>
        <taxon>Bacillati</taxon>
        <taxon>Actinomycetota</taxon>
        <taxon>Actinomycetes</taxon>
        <taxon>Kitasatosporales</taxon>
        <taxon>Streptomycetaceae</taxon>
        <taxon>Streptomyces</taxon>
    </lineage>
</organism>
<dbReference type="KEGG" id="sroi:IAG44_03400"/>
<keyword evidence="3" id="KW-0349">Heme</keyword>
<evidence type="ECO:0000256" key="5">
    <source>
        <dbReference type="ARBA" id="ARBA00023002"/>
    </source>
</evidence>
<name>A0A7H0I747_9ACTN</name>
<reference evidence="9 10" key="1">
    <citation type="submission" date="2020-08" db="EMBL/GenBank/DDBJ databases">
        <title>A novel species.</title>
        <authorList>
            <person name="Gao J."/>
        </authorList>
    </citation>
    <scope>NUCLEOTIDE SEQUENCE [LARGE SCALE GENOMIC DNA]</scope>
    <source>
        <strain evidence="9 10">CRXT-G-22</strain>
    </source>
</reference>
<keyword evidence="2 9" id="KW-0575">Peroxidase</keyword>
<evidence type="ECO:0000256" key="7">
    <source>
        <dbReference type="ARBA" id="ARBA00025737"/>
    </source>
</evidence>
<keyword evidence="6" id="KW-0408">Iron</keyword>
<proteinExistence type="inferred from homology"/>
<dbReference type="NCBIfam" id="TIGR01413">
    <property type="entry name" value="Dyp_perox_fam"/>
    <property type="match status" value="1"/>
</dbReference>
<protein>
    <submittedName>
        <fullName evidence="9">Dyp-type peroxidase</fullName>
    </submittedName>
</protein>
<evidence type="ECO:0000256" key="6">
    <source>
        <dbReference type="ARBA" id="ARBA00023004"/>
    </source>
</evidence>
<dbReference type="GO" id="GO:0046872">
    <property type="term" value="F:metal ion binding"/>
    <property type="evidence" value="ECO:0007669"/>
    <property type="project" value="UniProtKB-KW"/>
</dbReference>
<dbReference type="EMBL" id="CP060828">
    <property type="protein sequence ID" value="QNP68613.1"/>
    <property type="molecule type" value="Genomic_DNA"/>
</dbReference>
<evidence type="ECO:0000259" key="8">
    <source>
        <dbReference type="Pfam" id="PF21105"/>
    </source>
</evidence>
<dbReference type="InterPro" id="IPR011008">
    <property type="entry name" value="Dimeric_a/b-barrel"/>
</dbReference>
<comment type="similarity">
    <text evidence="7">Belongs to the DyP-type peroxidase family.</text>
</comment>
<evidence type="ECO:0000256" key="2">
    <source>
        <dbReference type="ARBA" id="ARBA00022559"/>
    </source>
</evidence>
<dbReference type="PANTHER" id="PTHR30521">
    <property type="entry name" value="DEFERROCHELATASE/PEROXIDASE"/>
    <property type="match status" value="1"/>
</dbReference>
<dbReference type="Pfam" id="PF21105">
    <property type="entry name" value="DyP_N"/>
    <property type="match status" value="1"/>
</dbReference>
<keyword evidence="4" id="KW-0479">Metal-binding</keyword>
<dbReference type="Proteomes" id="UP000516052">
    <property type="component" value="Chromosome"/>
</dbReference>
<dbReference type="AlphaFoldDB" id="A0A7H0I747"/>
<dbReference type="GO" id="GO:0004601">
    <property type="term" value="F:peroxidase activity"/>
    <property type="evidence" value="ECO:0007669"/>
    <property type="project" value="UniProtKB-KW"/>
</dbReference>
<dbReference type="PROSITE" id="PS51404">
    <property type="entry name" value="DYP_PEROXIDASE"/>
    <property type="match status" value="1"/>
</dbReference>
<keyword evidence="5" id="KW-0560">Oxidoreductase</keyword>
<dbReference type="InterPro" id="IPR049509">
    <property type="entry name" value="DyP_N"/>
</dbReference>
<gene>
    <name evidence="9" type="ORF">IAG44_03400</name>
</gene>
<dbReference type="PANTHER" id="PTHR30521:SF4">
    <property type="entry name" value="DEFERROCHELATASE"/>
    <property type="match status" value="1"/>
</dbReference>
<dbReference type="SUPFAM" id="SSF54909">
    <property type="entry name" value="Dimeric alpha+beta barrel"/>
    <property type="match status" value="1"/>
</dbReference>
<dbReference type="InterPro" id="IPR006314">
    <property type="entry name" value="Dyp_peroxidase"/>
</dbReference>
<feature type="domain" description="DyP dimeric alpha+beta barrel" evidence="8">
    <location>
        <begin position="33"/>
        <end position="199"/>
    </location>
</feature>
<dbReference type="GO" id="GO:0005829">
    <property type="term" value="C:cytosol"/>
    <property type="evidence" value="ECO:0007669"/>
    <property type="project" value="TreeGrafter"/>
</dbReference>
<accession>A0A7H0I747</accession>
<dbReference type="RefSeq" id="WP_187745652.1">
    <property type="nucleotide sequence ID" value="NZ_CP060828.1"/>
</dbReference>
<evidence type="ECO:0000256" key="3">
    <source>
        <dbReference type="ARBA" id="ARBA00022617"/>
    </source>
</evidence>
<evidence type="ECO:0000256" key="4">
    <source>
        <dbReference type="ARBA" id="ARBA00022723"/>
    </source>
</evidence>